<dbReference type="InterPro" id="IPR036388">
    <property type="entry name" value="WH-like_DNA-bd_sf"/>
</dbReference>
<sequence length="260" mass="28271">MESHTSSPNSAAGPRTLRRGLLLLQTLQAHDDKGLSVTELSRLTELQRPTIYRLLTALIETGFVHSVGKTRRYAASSLQASPLAPTTQDANHLVKVAKPFMRALAEQVGDAVFLVGRDGNNSITLWREIGAYPIQILATYENKTQPMGVGAASMALMAKLDDAAVEEIIASNEARLEQYGNISVRELKQLIMNTRTRGYSVVGNYAVRGALGVGIALCDSRKRPLVGLSVTAITERMPARRQKEIAALLEQTGAQILKHL</sequence>
<dbReference type="PANTHER" id="PTHR30136">
    <property type="entry name" value="HELIX-TURN-HELIX TRANSCRIPTIONAL REGULATOR, ICLR FAMILY"/>
    <property type="match status" value="1"/>
</dbReference>
<dbReference type="GO" id="GO:0045892">
    <property type="term" value="P:negative regulation of DNA-templated transcription"/>
    <property type="evidence" value="ECO:0007669"/>
    <property type="project" value="TreeGrafter"/>
</dbReference>
<dbReference type="Proteomes" id="UP000823889">
    <property type="component" value="Unassembled WGS sequence"/>
</dbReference>
<evidence type="ECO:0000259" key="5">
    <source>
        <dbReference type="PROSITE" id="PS51078"/>
    </source>
</evidence>
<organism evidence="6 7">
    <name type="scientific">Candidatus Paenalcaligenes intestinipullorum</name>
    <dbReference type="NCBI Taxonomy" id="2838718"/>
    <lineage>
        <taxon>Bacteria</taxon>
        <taxon>Pseudomonadati</taxon>
        <taxon>Pseudomonadota</taxon>
        <taxon>Betaproteobacteria</taxon>
        <taxon>Burkholderiales</taxon>
        <taxon>Alcaligenaceae</taxon>
        <taxon>Paenalcaligenes</taxon>
    </lineage>
</organism>
<dbReference type="Gene3D" id="1.10.10.10">
    <property type="entry name" value="Winged helix-like DNA-binding domain superfamily/Winged helix DNA-binding domain"/>
    <property type="match status" value="1"/>
</dbReference>
<dbReference type="PROSITE" id="PS51077">
    <property type="entry name" value="HTH_ICLR"/>
    <property type="match status" value="1"/>
</dbReference>
<keyword evidence="1" id="KW-0805">Transcription regulation</keyword>
<dbReference type="SMART" id="SM00346">
    <property type="entry name" value="HTH_ICLR"/>
    <property type="match status" value="1"/>
</dbReference>
<evidence type="ECO:0000256" key="2">
    <source>
        <dbReference type="ARBA" id="ARBA00023125"/>
    </source>
</evidence>
<evidence type="ECO:0000259" key="4">
    <source>
        <dbReference type="PROSITE" id="PS51077"/>
    </source>
</evidence>
<evidence type="ECO:0000313" key="7">
    <source>
        <dbReference type="Proteomes" id="UP000823889"/>
    </source>
</evidence>
<dbReference type="AlphaFoldDB" id="A0A9D2U6X1"/>
<dbReference type="Pfam" id="PF01614">
    <property type="entry name" value="IclR_C"/>
    <property type="match status" value="1"/>
</dbReference>
<reference evidence="6" key="1">
    <citation type="journal article" date="2021" name="PeerJ">
        <title>Extensive microbial diversity within the chicken gut microbiome revealed by metagenomics and culture.</title>
        <authorList>
            <person name="Gilroy R."/>
            <person name="Ravi A."/>
            <person name="Getino M."/>
            <person name="Pursley I."/>
            <person name="Horton D.L."/>
            <person name="Alikhan N.F."/>
            <person name="Baker D."/>
            <person name="Gharbi K."/>
            <person name="Hall N."/>
            <person name="Watson M."/>
            <person name="Adriaenssens E.M."/>
            <person name="Foster-Nyarko E."/>
            <person name="Jarju S."/>
            <person name="Secka A."/>
            <person name="Antonio M."/>
            <person name="Oren A."/>
            <person name="Chaudhuri R.R."/>
            <person name="La Ragione R."/>
            <person name="Hildebrand F."/>
            <person name="Pallen M.J."/>
        </authorList>
    </citation>
    <scope>NUCLEOTIDE SEQUENCE</scope>
    <source>
        <strain evidence="6">9264</strain>
    </source>
</reference>
<keyword evidence="3" id="KW-0804">Transcription</keyword>
<protein>
    <submittedName>
        <fullName evidence="6">Helix-turn-helix domain-containing protein</fullName>
    </submittedName>
</protein>
<dbReference type="InterPro" id="IPR050707">
    <property type="entry name" value="HTH_MetabolicPath_Reg"/>
</dbReference>
<accession>A0A9D2U6X1</accession>
<dbReference type="InterPro" id="IPR036390">
    <property type="entry name" value="WH_DNA-bd_sf"/>
</dbReference>
<dbReference type="InterPro" id="IPR029016">
    <property type="entry name" value="GAF-like_dom_sf"/>
</dbReference>
<dbReference type="GO" id="GO:0003700">
    <property type="term" value="F:DNA-binding transcription factor activity"/>
    <property type="evidence" value="ECO:0007669"/>
    <property type="project" value="TreeGrafter"/>
</dbReference>
<dbReference type="InterPro" id="IPR014757">
    <property type="entry name" value="Tscrpt_reg_IclR_C"/>
</dbReference>
<dbReference type="InterPro" id="IPR005471">
    <property type="entry name" value="Tscrpt_reg_IclR_N"/>
</dbReference>
<dbReference type="PROSITE" id="PS51078">
    <property type="entry name" value="ICLR_ED"/>
    <property type="match status" value="1"/>
</dbReference>
<comment type="caution">
    <text evidence="6">The sequence shown here is derived from an EMBL/GenBank/DDBJ whole genome shotgun (WGS) entry which is preliminary data.</text>
</comment>
<dbReference type="Pfam" id="PF09339">
    <property type="entry name" value="HTH_IclR"/>
    <property type="match status" value="1"/>
</dbReference>
<evidence type="ECO:0000313" key="6">
    <source>
        <dbReference type="EMBL" id="HJD43456.1"/>
    </source>
</evidence>
<feature type="domain" description="IclR-ED" evidence="5">
    <location>
        <begin position="79"/>
        <end position="260"/>
    </location>
</feature>
<name>A0A9D2U6X1_9BURK</name>
<dbReference type="Gene3D" id="3.30.450.40">
    <property type="match status" value="1"/>
</dbReference>
<keyword evidence="2" id="KW-0238">DNA-binding</keyword>
<reference evidence="6" key="2">
    <citation type="submission" date="2021-04" db="EMBL/GenBank/DDBJ databases">
        <authorList>
            <person name="Gilroy R."/>
        </authorList>
    </citation>
    <scope>NUCLEOTIDE SEQUENCE</scope>
    <source>
        <strain evidence="6">9264</strain>
    </source>
</reference>
<gene>
    <name evidence="6" type="ORF">H9906_00305</name>
</gene>
<feature type="domain" description="HTH iclR-type" evidence="4">
    <location>
        <begin position="14"/>
        <end position="77"/>
    </location>
</feature>
<dbReference type="SUPFAM" id="SSF55781">
    <property type="entry name" value="GAF domain-like"/>
    <property type="match status" value="1"/>
</dbReference>
<dbReference type="SUPFAM" id="SSF46785">
    <property type="entry name" value="Winged helix' DNA-binding domain"/>
    <property type="match status" value="1"/>
</dbReference>
<dbReference type="EMBL" id="DWUQ01000006">
    <property type="protein sequence ID" value="HJD43456.1"/>
    <property type="molecule type" value="Genomic_DNA"/>
</dbReference>
<proteinExistence type="predicted"/>
<evidence type="ECO:0000256" key="1">
    <source>
        <dbReference type="ARBA" id="ARBA00023015"/>
    </source>
</evidence>
<evidence type="ECO:0000256" key="3">
    <source>
        <dbReference type="ARBA" id="ARBA00023163"/>
    </source>
</evidence>
<dbReference type="PANTHER" id="PTHR30136:SF39">
    <property type="entry name" value="TRANSCRIPTIONAL REGULATORY PROTEIN"/>
    <property type="match status" value="1"/>
</dbReference>
<dbReference type="GO" id="GO:0003677">
    <property type="term" value="F:DNA binding"/>
    <property type="evidence" value="ECO:0007669"/>
    <property type="project" value="UniProtKB-KW"/>
</dbReference>